<gene>
    <name evidence="2" type="ORF">LK3_29</name>
</gene>
<name>A0A3G2LW53_9CAUD</name>
<keyword evidence="1" id="KW-0812">Transmembrane</keyword>
<reference evidence="2" key="1">
    <citation type="submission" date="2016-10" db="EMBL/GenBank/DDBJ databases">
        <title>vB_BbrS_LK3 siphovirus of Bordetella bronchiseptica: our friend or foe?</title>
        <authorList>
            <person name="Petrovic A."/>
            <person name="Doffkay Z."/>
            <person name="Rakhely G."/>
            <person name="Knezevic P."/>
        </authorList>
    </citation>
    <scope>NUCLEOTIDE SEQUENCE [LARGE SCALE GENOMIC DNA]</scope>
</reference>
<feature type="transmembrane region" description="Helical" evidence="1">
    <location>
        <begin position="80"/>
        <end position="100"/>
    </location>
</feature>
<dbReference type="EMBL" id="KX961385">
    <property type="protein sequence ID" value="AYN77868.1"/>
    <property type="molecule type" value="Genomic_DNA"/>
</dbReference>
<sequence>MSTTPEEVERIATEAATKAARAAVLEATPGREELARIVSDTVKQTLIQLGVDARDPIQMQRDFQHLRQWRRAGEDLRSKGMLALLGIFLTGLVSLVGIGIKEWFTR</sequence>
<evidence type="ECO:0000313" key="2">
    <source>
        <dbReference type="EMBL" id="AYN77868.1"/>
    </source>
</evidence>
<keyword evidence="1" id="KW-1133">Transmembrane helix</keyword>
<protein>
    <submittedName>
        <fullName evidence="2">Putative membrane protein</fullName>
    </submittedName>
</protein>
<dbReference type="Proteomes" id="UP000241389">
    <property type="component" value="Segment"/>
</dbReference>
<accession>A0A3G2LW53</accession>
<evidence type="ECO:0000256" key="1">
    <source>
        <dbReference type="SAM" id="Phobius"/>
    </source>
</evidence>
<proteinExistence type="predicted"/>
<organism evidence="2">
    <name type="scientific">Bordetella phage LK3</name>
    <dbReference type="NCBI Taxonomy" id="1926943"/>
    <lineage>
        <taxon>Viruses</taxon>
        <taxon>Duplodnaviria</taxon>
        <taxon>Heunggongvirae</taxon>
        <taxon>Uroviricota</taxon>
        <taxon>Caudoviricetes</taxon>
        <taxon>Mesyanzhinovviridae</taxon>
        <taxon>Rabinowitzvirinae</taxon>
        <taxon>Vojvodinavirus</taxon>
        <taxon>Vojvodinavirus CN1</taxon>
        <taxon>Bordetella virus CN1</taxon>
    </lineage>
</organism>
<keyword evidence="1" id="KW-0472">Membrane</keyword>